<protein>
    <submittedName>
        <fullName evidence="8">GPI-anchored wall transfer protein</fullName>
    </submittedName>
</protein>
<accession>A0A183SWA2</accession>
<dbReference type="GO" id="GO:0016020">
    <property type="term" value="C:membrane"/>
    <property type="evidence" value="ECO:0007669"/>
    <property type="project" value="UniProtKB-SubCell"/>
</dbReference>
<dbReference type="GO" id="GO:0072659">
    <property type="term" value="P:protein localization to plasma membrane"/>
    <property type="evidence" value="ECO:0007669"/>
    <property type="project" value="TreeGrafter"/>
</dbReference>
<name>A0A183SWA2_SCHSO</name>
<keyword evidence="3 5" id="KW-1133">Transmembrane helix</keyword>
<feature type="transmembrane region" description="Helical" evidence="5">
    <location>
        <begin position="131"/>
        <end position="150"/>
    </location>
</feature>
<dbReference type="OrthoDB" id="15270at2759"/>
<dbReference type="GO" id="GO:0006506">
    <property type="term" value="P:GPI anchor biosynthetic process"/>
    <property type="evidence" value="ECO:0007669"/>
    <property type="project" value="InterPro"/>
</dbReference>
<feature type="transmembrane region" description="Helical" evidence="5">
    <location>
        <begin position="12"/>
        <end position="32"/>
    </location>
</feature>
<evidence type="ECO:0000256" key="1">
    <source>
        <dbReference type="ARBA" id="ARBA00004141"/>
    </source>
</evidence>
<comment type="subcellular location">
    <subcellularLocation>
        <location evidence="1">Membrane</location>
        <topology evidence="1">Multi-pass membrane protein</topology>
    </subcellularLocation>
</comment>
<reference evidence="6 7" key="2">
    <citation type="submission" date="2018-11" db="EMBL/GenBank/DDBJ databases">
        <authorList>
            <consortium name="Pathogen Informatics"/>
        </authorList>
    </citation>
    <scope>NUCLEOTIDE SEQUENCE [LARGE SCALE GENOMIC DNA]</scope>
    <source>
        <strain evidence="6 7">NST_G2</strain>
    </source>
</reference>
<organism evidence="8">
    <name type="scientific">Schistocephalus solidus</name>
    <name type="common">Tapeworm</name>
    <dbReference type="NCBI Taxonomy" id="70667"/>
    <lineage>
        <taxon>Eukaryota</taxon>
        <taxon>Metazoa</taxon>
        <taxon>Spiralia</taxon>
        <taxon>Lophotrochozoa</taxon>
        <taxon>Platyhelminthes</taxon>
        <taxon>Cestoda</taxon>
        <taxon>Eucestoda</taxon>
        <taxon>Diphyllobothriidea</taxon>
        <taxon>Diphyllobothriidae</taxon>
        <taxon>Schistocephalus</taxon>
    </lineage>
</organism>
<dbReference type="GO" id="GO:0032216">
    <property type="term" value="F:glucosaminyl-phosphatidylinositol O-acyltransferase activity"/>
    <property type="evidence" value="ECO:0007669"/>
    <property type="project" value="TreeGrafter"/>
</dbReference>
<evidence type="ECO:0000313" key="6">
    <source>
        <dbReference type="EMBL" id="VDL94885.1"/>
    </source>
</evidence>
<dbReference type="Pfam" id="PF06423">
    <property type="entry name" value="GWT1"/>
    <property type="match status" value="1"/>
</dbReference>
<keyword evidence="4 5" id="KW-0472">Membrane</keyword>
<feature type="transmembrane region" description="Helical" evidence="5">
    <location>
        <begin position="92"/>
        <end position="111"/>
    </location>
</feature>
<keyword evidence="2 5" id="KW-0812">Transmembrane</keyword>
<evidence type="ECO:0000256" key="3">
    <source>
        <dbReference type="ARBA" id="ARBA00022989"/>
    </source>
</evidence>
<dbReference type="AlphaFoldDB" id="A0A183SWA2"/>
<feature type="transmembrane region" description="Helical" evidence="5">
    <location>
        <begin position="157"/>
        <end position="179"/>
    </location>
</feature>
<evidence type="ECO:0000313" key="7">
    <source>
        <dbReference type="Proteomes" id="UP000275846"/>
    </source>
</evidence>
<dbReference type="GO" id="GO:0005783">
    <property type="term" value="C:endoplasmic reticulum"/>
    <property type="evidence" value="ECO:0007669"/>
    <property type="project" value="TreeGrafter"/>
</dbReference>
<evidence type="ECO:0000256" key="5">
    <source>
        <dbReference type="SAM" id="Phobius"/>
    </source>
</evidence>
<dbReference type="PANTHER" id="PTHR20661:SF0">
    <property type="entry name" value="PHOSPHATIDYLINOSITOL-GLYCAN BIOSYNTHESIS CLASS W PROTEIN"/>
    <property type="match status" value="1"/>
</dbReference>
<evidence type="ECO:0000256" key="2">
    <source>
        <dbReference type="ARBA" id="ARBA00022692"/>
    </source>
</evidence>
<evidence type="ECO:0000313" key="8">
    <source>
        <dbReference type="WBParaSite" id="SSLN_0000883501-mRNA-1"/>
    </source>
</evidence>
<proteinExistence type="predicted"/>
<feature type="transmembrane region" description="Helical" evidence="5">
    <location>
        <begin position="199"/>
        <end position="221"/>
    </location>
</feature>
<dbReference type="InterPro" id="IPR009447">
    <property type="entry name" value="PIGW/GWT1"/>
</dbReference>
<evidence type="ECO:0000256" key="4">
    <source>
        <dbReference type="ARBA" id="ARBA00023136"/>
    </source>
</evidence>
<keyword evidence="7" id="KW-1185">Reference proteome</keyword>
<gene>
    <name evidence="6" type="ORF">SSLN_LOCUS8500</name>
</gene>
<sequence>MDSEKTARHLKFISNLTGGTIFELTCLAPLFRPLTWDFLLIITVFVLPITLLSEYIFEFTVIACTTAILLYRYARNRHLPPPLSEPLYVWRRALRAYILLYTCVCIYAVDFPLFPRRLAKTEAYGVSLMDVGVGLISVSCGISNVAFVYFSRSARPFASISSVLVSTVILIFLGVSRTILVKLLGYPEHITEYGLHWNFFATMAVLPCTVGHQAMLLSFGLERRLALDSSLLNEESRRTSLLLANAEGLVSLPGYFALYLWGMLLGFLVDVHLADGVSSVKYKLLAVQEEEQWFVLPLHLQLINILQKNWGR</sequence>
<dbReference type="Proteomes" id="UP000275846">
    <property type="component" value="Unassembled WGS sequence"/>
</dbReference>
<dbReference type="PANTHER" id="PTHR20661">
    <property type="entry name" value="PHOSPHATIDYLINOSITOL-GLYCAN BIOSYNTHESIS CLASS W PROTEIN"/>
    <property type="match status" value="1"/>
</dbReference>
<dbReference type="STRING" id="70667.A0A183SWA2"/>
<dbReference type="WBParaSite" id="SSLN_0000883501-mRNA-1">
    <property type="protein sequence ID" value="SSLN_0000883501-mRNA-1"/>
    <property type="gene ID" value="SSLN_0000883501"/>
</dbReference>
<reference evidence="8" key="1">
    <citation type="submission" date="2016-06" db="UniProtKB">
        <authorList>
            <consortium name="WormBaseParasite"/>
        </authorList>
    </citation>
    <scope>IDENTIFICATION</scope>
</reference>
<feature type="transmembrane region" description="Helical" evidence="5">
    <location>
        <begin position="242"/>
        <end position="269"/>
    </location>
</feature>
<dbReference type="EMBL" id="UYSU01034689">
    <property type="protein sequence ID" value="VDL94885.1"/>
    <property type="molecule type" value="Genomic_DNA"/>
</dbReference>
<feature type="transmembrane region" description="Helical" evidence="5">
    <location>
        <begin position="38"/>
        <end position="71"/>
    </location>
</feature>